<dbReference type="EMBL" id="CP003614">
    <property type="protein sequence ID" value="AFZ09249.1"/>
    <property type="molecule type" value="Genomic_DNA"/>
</dbReference>
<protein>
    <submittedName>
        <fullName evidence="7">RNA polymerase, sigma-24 subunit, ECF subfamily</fullName>
    </submittedName>
</protein>
<comment type="similarity">
    <text evidence="1">Belongs to the sigma-70 factor family. ECF subfamily.</text>
</comment>
<evidence type="ECO:0000313" key="7">
    <source>
        <dbReference type="EMBL" id="AFZ09249.1"/>
    </source>
</evidence>
<dbReference type="SUPFAM" id="SSF88946">
    <property type="entry name" value="Sigma2 domain of RNA polymerase sigma factors"/>
    <property type="match status" value="1"/>
</dbReference>
<evidence type="ECO:0000259" key="5">
    <source>
        <dbReference type="Pfam" id="PF04542"/>
    </source>
</evidence>
<sequence>MTWNFYHSKHDKISLKRPTPVCTPTSNLQLCSVVIYAEFLILDLCRQNKNFGYTEMTGQKSGDESLLLVQIARKDQTALAKLYDRYGRPSYALAYKILGSVEEAEEVVIDVFSQIWQKAATYDPSRSRADTWLFMLTRSRSLDRLRAMQRTVRAAEACLEDAKVPISSVAEPMEDAMFKERSEQVKAALEKLPKEQQEAIELAYYQGLTCAAISAKTGIPVGTIKTRIRLGISKLRQALSEQFF</sequence>
<dbReference type="InterPro" id="IPR007627">
    <property type="entry name" value="RNA_pol_sigma70_r2"/>
</dbReference>
<keyword evidence="2" id="KW-0805">Transcription regulation</keyword>
<keyword evidence="4" id="KW-0804">Transcription</keyword>
<proteinExistence type="inferred from homology"/>
<dbReference type="InterPro" id="IPR013325">
    <property type="entry name" value="RNA_pol_sigma_r2"/>
</dbReference>
<dbReference type="Pfam" id="PF04542">
    <property type="entry name" value="Sigma70_r2"/>
    <property type="match status" value="1"/>
</dbReference>
<name>K9VNW7_9CYAN</name>
<reference evidence="7 8" key="1">
    <citation type="submission" date="2012-05" db="EMBL/GenBank/DDBJ databases">
        <title>Finished chromosome of genome of Oscillatoria sp. PCC 7112.</title>
        <authorList>
            <consortium name="US DOE Joint Genome Institute"/>
            <person name="Gugger M."/>
            <person name="Coursin T."/>
            <person name="Rippka R."/>
            <person name="Tandeau De Marsac N."/>
            <person name="Huntemann M."/>
            <person name="Wei C.-L."/>
            <person name="Han J."/>
            <person name="Detter J.C."/>
            <person name="Han C."/>
            <person name="Tapia R."/>
            <person name="Davenport K."/>
            <person name="Daligault H."/>
            <person name="Erkkila T."/>
            <person name="Gu W."/>
            <person name="Munk A.C.C."/>
            <person name="Teshima H."/>
            <person name="Xu Y."/>
            <person name="Chain P."/>
            <person name="Chen A."/>
            <person name="Krypides N."/>
            <person name="Mavromatis K."/>
            <person name="Markowitz V."/>
            <person name="Szeto E."/>
            <person name="Ivanova N."/>
            <person name="Mikhailova N."/>
            <person name="Ovchinnikova G."/>
            <person name="Pagani I."/>
            <person name="Pati A."/>
            <person name="Goodwin L."/>
            <person name="Peters L."/>
            <person name="Pitluck S."/>
            <person name="Woyke T."/>
            <person name="Kerfeld C."/>
        </authorList>
    </citation>
    <scope>NUCLEOTIDE SEQUENCE [LARGE SCALE GENOMIC DNA]</scope>
    <source>
        <strain evidence="7 8">PCC 7112</strain>
    </source>
</reference>
<feature type="domain" description="RNA polymerase sigma-70 region 2" evidence="5">
    <location>
        <begin position="82"/>
        <end position="150"/>
    </location>
</feature>
<dbReference type="NCBIfam" id="TIGR02937">
    <property type="entry name" value="sigma70-ECF"/>
    <property type="match status" value="1"/>
</dbReference>
<accession>K9VNW7</accession>
<dbReference type="KEGG" id="oni:Osc7112_4983"/>
<organism evidence="7 8">
    <name type="scientific">Phormidium nigroviride PCC 7112</name>
    <dbReference type="NCBI Taxonomy" id="179408"/>
    <lineage>
        <taxon>Bacteria</taxon>
        <taxon>Bacillati</taxon>
        <taxon>Cyanobacteriota</taxon>
        <taxon>Cyanophyceae</taxon>
        <taxon>Oscillatoriophycideae</taxon>
        <taxon>Oscillatoriales</taxon>
        <taxon>Oscillatoriaceae</taxon>
        <taxon>Phormidium</taxon>
    </lineage>
</organism>
<dbReference type="HOGENOM" id="CLU_047691_9_3_3"/>
<dbReference type="GO" id="GO:0003677">
    <property type="term" value="F:DNA binding"/>
    <property type="evidence" value="ECO:0007669"/>
    <property type="project" value="InterPro"/>
</dbReference>
<dbReference type="InterPro" id="IPR014284">
    <property type="entry name" value="RNA_pol_sigma-70_dom"/>
</dbReference>
<dbReference type="SUPFAM" id="SSF88659">
    <property type="entry name" value="Sigma3 and sigma4 domains of RNA polymerase sigma factors"/>
    <property type="match status" value="1"/>
</dbReference>
<dbReference type="eggNOG" id="COG1595">
    <property type="taxonomic scope" value="Bacteria"/>
</dbReference>
<dbReference type="GO" id="GO:0016987">
    <property type="term" value="F:sigma factor activity"/>
    <property type="evidence" value="ECO:0007669"/>
    <property type="project" value="UniProtKB-KW"/>
</dbReference>
<evidence type="ECO:0000256" key="3">
    <source>
        <dbReference type="ARBA" id="ARBA00023082"/>
    </source>
</evidence>
<dbReference type="Gene3D" id="1.10.10.10">
    <property type="entry name" value="Winged helix-like DNA-binding domain superfamily/Winged helix DNA-binding domain"/>
    <property type="match status" value="1"/>
</dbReference>
<feature type="domain" description="RNA polymerase sigma factor 70 region 4 type 2" evidence="6">
    <location>
        <begin position="183"/>
        <end position="235"/>
    </location>
</feature>
<keyword evidence="3" id="KW-0731">Sigma factor</keyword>
<dbReference type="InterPro" id="IPR039425">
    <property type="entry name" value="RNA_pol_sigma-70-like"/>
</dbReference>
<dbReference type="Gene3D" id="1.10.1740.10">
    <property type="match status" value="1"/>
</dbReference>
<evidence type="ECO:0000313" key="8">
    <source>
        <dbReference type="Proteomes" id="UP000010478"/>
    </source>
</evidence>
<evidence type="ECO:0000256" key="2">
    <source>
        <dbReference type="ARBA" id="ARBA00023015"/>
    </source>
</evidence>
<dbReference type="InterPro" id="IPR013324">
    <property type="entry name" value="RNA_pol_sigma_r3/r4-like"/>
</dbReference>
<dbReference type="Pfam" id="PF08281">
    <property type="entry name" value="Sigma70_r4_2"/>
    <property type="match status" value="1"/>
</dbReference>
<evidence type="ECO:0000256" key="4">
    <source>
        <dbReference type="ARBA" id="ARBA00023163"/>
    </source>
</evidence>
<dbReference type="InterPro" id="IPR036388">
    <property type="entry name" value="WH-like_DNA-bd_sf"/>
</dbReference>
<evidence type="ECO:0000256" key="1">
    <source>
        <dbReference type="ARBA" id="ARBA00010641"/>
    </source>
</evidence>
<dbReference type="PANTHER" id="PTHR43133:SF62">
    <property type="entry name" value="RNA POLYMERASE SIGMA FACTOR SIGZ"/>
    <property type="match status" value="1"/>
</dbReference>
<dbReference type="PANTHER" id="PTHR43133">
    <property type="entry name" value="RNA POLYMERASE ECF-TYPE SIGMA FACTO"/>
    <property type="match status" value="1"/>
</dbReference>
<dbReference type="STRING" id="179408.Osc7112_4983"/>
<dbReference type="AlphaFoldDB" id="K9VNW7"/>
<dbReference type="InterPro" id="IPR013249">
    <property type="entry name" value="RNA_pol_sigma70_r4_t2"/>
</dbReference>
<keyword evidence="8" id="KW-1185">Reference proteome</keyword>
<gene>
    <name evidence="7" type="ORF">Osc7112_4983</name>
</gene>
<dbReference type="Proteomes" id="UP000010478">
    <property type="component" value="Chromosome"/>
</dbReference>
<dbReference type="CDD" id="cd06171">
    <property type="entry name" value="Sigma70_r4"/>
    <property type="match status" value="1"/>
</dbReference>
<evidence type="ECO:0000259" key="6">
    <source>
        <dbReference type="Pfam" id="PF08281"/>
    </source>
</evidence>
<dbReference type="GO" id="GO:0006352">
    <property type="term" value="P:DNA-templated transcription initiation"/>
    <property type="evidence" value="ECO:0007669"/>
    <property type="project" value="InterPro"/>
</dbReference>